<evidence type="ECO:0000313" key="4">
    <source>
        <dbReference type="EMBL" id="MDO4841809.1"/>
    </source>
</evidence>
<protein>
    <submittedName>
        <fullName evidence="4">Iron-containing alcohol dehydrogenase</fullName>
        <ecNumber evidence="4">1.1.1.-</ecNumber>
    </submittedName>
</protein>
<dbReference type="InterPro" id="IPR001670">
    <property type="entry name" value="ADH_Fe/GldA"/>
</dbReference>
<dbReference type="EMBL" id="JAUMVS010000051">
    <property type="protein sequence ID" value="MDO4841809.1"/>
    <property type="molecule type" value="Genomic_DNA"/>
</dbReference>
<dbReference type="Gene3D" id="1.20.1090.10">
    <property type="entry name" value="Dehydroquinate synthase-like - alpha domain"/>
    <property type="match status" value="1"/>
</dbReference>
<dbReference type="CDD" id="cd08187">
    <property type="entry name" value="BDH"/>
    <property type="match status" value="1"/>
</dbReference>
<dbReference type="Pfam" id="PF25137">
    <property type="entry name" value="ADH_Fe_C"/>
    <property type="match status" value="1"/>
</dbReference>
<sequence>MLGNFVYENPTKIIFGKDSMAALSEELKKYGDKVQLIYGGGSIKKNGIYEQVLKALSDAGKTVVEDAGVMPNPTIEKLRDGIQIARDNDVDFLLAVGGGSCVDCAKAVAISVHCDEDPWQKYFVDFEEPDCEILPVGSVLTMVGTGSEMNGGSVISNHETAIKSGHVFGVDVFPKFAVMNPEFTYSVPQYQMVAGIYDIMNHIMEQYFSGDDDCASDYIMEGLMRSVINSARVAVADPKNYEARSNLMWDATWALNTFVSKGKPTDWEIHMLGQAISAHTDATHGMTLAAVTLPYYKHIMRFGVDKFVRFARNVWDVRLNHATDEEVALAGLQKLEEWMREIGLVMNITELGCDESMLEALADSTFVMTGGYHPLSREEIIEIFRASL</sequence>
<organism evidence="4 5">
    <name type="scientific">Phoenicibacter congonensis</name>
    <dbReference type="NCBI Taxonomy" id="1944646"/>
    <lineage>
        <taxon>Bacteria</taxon>
        <taxon>Bacillati</taxon>
        <taxon>Actinomycetota</taxon>
        <taxon>Coriobacteriia</taxon>
        <taxon>Eggerthellales</taxon>
        <taxon>Eggerthellaceae</taxon>
        <taxon>Phoenicibacter</taxon>
    </lineage>
</organism>
<feature type="domain" description="Alcohol dehydrogenase iron-type/glycerol dehydrogenase GldA" evidence="2">
    <location>
        <begin position="10"/>
        <end position="181"/>
    </location>
</feature>
<dbReference type="Proteomes" id="UP001168575">
    <property type="component" value="Unassembled WGS sequence"/>
</dbReference>
<dbReference type="Pfam" id="PF00465">
    <property type="entry name" value="Fe-ADH"/>
    <property type="match status" value="1"/>
</dbReference>
<dbReference type="GO" id="GO:0008106">
    <property type="term" value="F:alcohol dehydrogenase (NADP+) activity"/>
    <property type="evidence" value="ECO:0007669"/>
    <property type="project" value="TreeGrafter"/>
</dbReference>
<gene>
    <name evidence="4" type="ORF">Q3982_03930</name>
</gene>
<dbReference type="PANTHER" id="PTHR43633">
    <property type="entry name" value="ALCOHOL DEHYDROGENASE YQHD"/>
    <property type="match status" value="1"/>
</dbReference>
<feature type="domain" description="Fe-containing alcohol dehydrogenase-like C-terminal" evidence="3">
    <location>
        <begin position="193"/>
        <end position="387"/>
    </location>
</feature>
<name>A0AA43RH96_9ACTN</name>
<reference evidence="4" key="1">
    <citation type="submission" date="2023-07" db="EMBL/GenBank/DDBJ databases">
        <title>Between Cages and Wild: Unraveling the Impact of Captivity on Animal Microbiomes and Antimicrobial Resistance.</title>
        <authorList>
            <person name="Schmartz G.P."/>
            <person name="Rehner J."/>
            <person name="Schuff M.J."/>
            <person name="Becker S.L."/>
            <person name="Kravczyk M."/>
            <person name="Gurevich A."/>
            <person name="Francke R."/>
            <person name="Mueller R."/>
            <person name="Keller V."/>
            <person name="Keller A."/>
        </authorList>
    </citation>
    <scope>NUCLEOTIDE SEQUENCE</scope>
    <source>
        <strain evidence="4">S12M_St_49</strain>
    </source>
</reference>
<dbReference type="InterPro" id="IPR056798">
    <property type="entry name" value="ADH_Fe_C"/>
</dbReference>
<evidence type="ECO:0000259" key="3">
    <source>
        <dbReference type="Pfam" id="PF25137"/>
    </source>
</evidence>
<dbReference type="AlphaFoldDB" id="A0AA43RH96"/>
<dbReference type="GO" id="GO:0005829">
    <property type="term" value="C:cytosol"/>
    <property type="evidence" value="ECO:0007669"/>
    <property type="project" value="TreeGrafter"/>
</dbReference>
<dbReference type="EC" id="1.1.1.-" evidence="4"/>
<evidence type="ECO:0000259" key="2">
    <source>
        <dbReference type="Pfam" id="PF00465"/>
    </source>
</evidence>
<dbReference type="GO" id="GO:0046872">
    <property type="term" value="F:metal ion binding"/>
    <property type="evidence" value="ECO:0007669"/>
    <property type="project" value="InterPro"/>
</dbReference>
<keyword evidence="1 4" id="KW-0560">Oxidoreductase</keyword>
<dbReference type="GO" id="GO:1990362">
    <property type="term" value="F:butanol dehydrogenase (NAD+) activity"/>
    <property type="evidence" value="ECO:0007669"/>
    <property type="project" value="InterPro"/>
</dbReference>
<evidence type="ECO:0000256" key="1">
    <source>
        <dbReference type="ARBA" id="ARBA00023002"/>
    </source>
</evidence>
<proteinExistence type="predicted"/>
<keyword evidence="5" id="KW-1185">Reference proteome</keyword>
<comment type="caution">
    <text evidence="4">The sequence shown here is derived from an EMBL/GenBank/DDBJ whole genome shotgun (WGS) entry which is preliminary data.</text>
</comment>
<dbReference type="GO" id="GO:1990002">
    <property type="term" value="F:methylglyoxal reductase (NADPH) (acetol producing) activity"/>
    <property type="evidence" value="ECO:0007669"/>
    <property type="project" value="TreeGrafter"/>
</dbReference>
<dbReference type="Gene3D" id="3.40.50.1970">
    <property type="match status" value="1"/>
</dbReference>
<accession>A0AA43RH96</accession>
<dbReference type="FunFam" id="3.40.50.1970:FF:000003">
    <property type="entry name" value="Alcohol dehydrogenase, iron-containing"/>
    <property type="match status" value="1"/>
</dbReference>
<evidence type="ECO:0000313" key="5">
    <source>
        <dbReference type="Proteomes" id="UP001168575"/>
    </source>
</evidence>
<dbReference type="InterPro" id="IPR044731">
    <property type="entry name" value="BDH-like"/>
</dbReference>
<dbReference type="SUPFAM" id="SSF56796">
    <property type="entry name" value="Dehydroquinate synthase-like"/>
    <property type="match status" value="1"/>
</dbReference>
<dbReference type="PANTHER" id="PTHR43633:SF1">
    <property type="entry name" value="ALCOHOL DEHYDROGENASE YQHD"/>
    <property type="match status" value="1"/>
</dbReference>